<dbReference type="InterPro" id="IPR013328">
    <property type="entry name" value="6PGD_dom2"/>
</dbReference>
<dbReference type="PANTHER" id="PTHR48075">
    <property type="entry name" value="3-HYDROXYACYL-COA DEHYDROGENASE FAMILY PROTEIN"/>
    <property type="match status" value="1"/>
</dbReference>
<dbReference type="Pfam" id="PF02737">
    <property type="entry name" value="3HCDH_N"/>
    <property type="match status" value="1"/>
</dbReference>
<dbReference type="Gene3D" id="3.40.50.720">
    <property type="entry name" value="NAD(P)-binding Rossmann-like Domain"/>
    <property type="match status" value="1"/>
</dbReference>
<sequence>MTEQEKLVVLGTGTMGHSIALSAALAGMSVNVWGQDQEDIERGRKGIAEKLQVLLRYDAIRSPESEAIKERVTFTCELDECVQNATFLIEAIPEDLALKQEWFRSLDEQCPTNVILASNTSGLSPTDIALHTVHKERTIVTHFWNPAHLIPLVEVVRGTYTSDATVDRTLALLHKMNKKPVVLKKEILGSIGNRLQFALFREAQNILEQGIATVEDIDAAVRYSIGRRLPVTGVFMSADMGGLDVFDSISNYLFPDLGTQQESLPTMRRLVDEGKYGQKNGEGFYRWTPEFSQKMNEERERELIEWLKKDFDRA</sequence>
<dbReference type="RefSeq" id="WP_282198534.1">
    <property type="nucleotide sequence ID" value="NZ_BOQE01000001.1"/>
</dbReference>
<dbReference type="InterPro" id="IPR022694">
    <property type="entry name" value="3-OHacyl-CoA_DH"/>
</dbReference>
<dbReference type="InterPro" id="IPR006108">
    <property type="entry name" value="3HC_DH_C"/>
</dbReference>
<evidence type="ECO:0000259" key="6">
    <source>
        <dbReference type="Pfam" id="PF02737"/>
    </source>
</evidence>
<feature type="site" description="Important for catalytic activity" evidence="4">
    <location>
        <position position="142"/>
    </location>
</feature>
<comment type="pathway">
    <text evidence="1">Lipid metabolism; butanoate metabolism.</text>
</comment>
<comment type="similarity">
    <text evidence="2">Belongs to the 3-hydroxyacyl-CoA dehydrogenase family.</text>
</comment>
<keyword evidence="3" id="KW-0560">Oxidoreductase</keyword>
<comment type="caution">
    <text evidence="7">The sequence shown here is derived from an EMBL/GenBank/DDBJ whole genome shotgun (WGS) entry which is preliminary data.</text>
</comment>
<dbReference type="Proteomes" id="UP001057291">
    <property type="component" value="Unassembled WGS sequence"/>
</dbReference>
<dbReference type="PANTHER" id="PTHR48075:SF5">
    <property type="entry name" value="3-HYDROXYBUTYRYL-COA DEHYDROGENASE"/>
    <property type="match status" value="1"/>
</dbReference>
<accession>A0AAV4LBY1</accession>
<keyword evidence="8" id="KW-1185">Reference proteome</keyword>
<feature type="domain" description="3-hydroxyacyl-CoA dehydrogenase NAD binding" evidence="6">
    <location>
        <begin position="7"/>
        <end position="185"/>
    </location>
</feature>
<evidence type="ECO:0000256" key="1">
    <source>
        <dbReference type="ARBA" id="ARBA00005086"/>
    </source>
</evidence>
<evidence type="ECO:0000256" key="2">
    <source>
        <dbReference type="ARBA" id="ARBA00009463"/>
    </source>
</evidence>
<dbReference type="GO" id="GO:0006631">
    <property type="term" value="P:fatty acid metabolic process"/>
    <property type="evidence" value="ECO:0007669"/>
    <property type="project" value="InterPro"/>
</dbReference>
<dbReference type="AlphaFoldDB" id="A0AAV4LBY1"/>
<dbReference type="SUPFAM" id="SSF51735">
    <property type="entry name" value="NAD(P)-binding Rossmann-fold domains"/>
    <property type="match status" value="1"/>
</dbReference>
<dbReference type="InterPro" id="IPR036291">
    <property type="entry name" value="NAD(P)-bd_dom_sf"/>
</dbReference>
<dbReference type="InterPro" id="IPR008927">
    <property type="entry name" value="6-PGluconate_DH-like_C_sf"/>
</dbReference>
<dbReference type="EMBL" id="BOQE01000001">
    <property type="protein sequence ID" value="GIM45325.1"/>
    <property type="molecule type" value="Genomic_DNA"/>
</dbReference>
<dbReference type="SUPFAM" id="SSF48179">
    <property type="entry name" value="6-phosphogluconate dehydrogenase C-terminal domain-like"/>
    <property type="match status" value="1"/>
</dbReference>
<dbReference type="GO" id="GO:0016616">
    <property type="term" value="F:oxidoreductase activity, acting on the CH-OH group of donors, NAD or NADP as acceptor"/>
    <property type="evidence" value="ECO:0007669"/>
    <property type="project" value="InterPro"/>
</dbReference>
<organism evidence="7 8">
    <name type="scientific">Collibacillus ludicampi</name>
    <dbReference type="NCBI Taxonomy" id="2771369"/>
    <lineage>
        <taxon>Bacteria</taxon>
        <taxon>Bacillati</taxon>
        <taxon>Bacillota</taxon>
        <taxon>Bacilli</taxon>
        <taxon>Bacillales</taxon>
        <taxon>Alicyclobacillaceae</taxon>
        <taxon>Collibacillus</taxon>
    </lineage>
</organism>
<dbReference type="GO" id="GO:0070403">
    <property type="term" value="F:NAD+ binding"/>
    <property type="evidence" value="ECO:0007669"/>
    <property type="project" value="InterPro"/>
</dbReference>
<name>A0AAV4LBY1_9BACL</name>
<protein>
    <submittedName>
        <fullName evidence="7">Butyryl-CoA dehydrogenase</fullName>
    </submittedName>
</protein>
<gene>
    <name evidence="7" type="ORF">DNHGIG_08740</name>
</gene>
<reference evidence="7" key="1">
    <citation type="journal article" date="2023" name="Int. J. Syst. Evol. Microbiol.">
        <title>Collibacillus ludicampi gen. nov., sp. nov., a new soil bacterium of the family Alicyclobacillaceae.</title>
        <authorList>
            <person name="Jojima T."/>
            <person name="Ioku Y."/>
            <person name="Fukuta Y."/>
            <person name="Shirasaka N."/>
            <person name="Matsumura Y."/>
            <person name="Mori M."/>
        </authorList>
    </citation>
    <scope>NUCLEOTIDE SEQUENCE</scope>
    <source>
        <strain evidence="7">TP075</strain>
    </source>
</reference>
<dbReference type="InterPro" id="IPR006176">
    <property type="entry name" value="3-OHacyl-CoA_DH_NAD-bd"/>
</dbReference>
<evidence type="ECO:0000313" key="7">
    <source>
        <dbReference type="EMBL" id="GIM45325.1"/>
    </source>
</evidence>
<dbReference type="Pfam" id="PF00725">
    <property type="entry name" value="3HCDH"/>
    <property type="match status" value="1"/>
</dbReference>
<evidence type="ECO:0000256" key="4">
    <source>
        <dbReference type="PIRSR" id="PIRSR000105-1"/>
    </source>
</evidence>
<evidence type="ECO:0000256" key="3">
    <source>
        <dbReference type="ARBA" id="ARBA00023002"/>
    </source>
</evidence>
<dbReference type="PIRSF" id="PIRSF000105">
    <property type="entry name" value="HCDH"/>
    <property type="match status" value="1"/>
</dbReference>
<feature type="domain" description="3-hydroxyacyl-CoA dehydrogenase C-terminal" evidence="5">
    <location>
        <begin position="190"/>
        <end position="287"/>
    </location>
</feature>
<dbReference type="Gene3D" id="1.10.1040.10">
    <property type="entry name" value="N-(1-d-carboxylethyl)-l-norvaline Dehydrogenase, domain 2"/>
    <property type="match status" value="1"/>
</dbReference>
<evidence type="ECO:0000313" key="8">
    <source>
        <dbReference type="Proteomes" id="UP001057291"/>
    </source>
</evidence>
<evidence type="ECO:0000259" key="5">
    <source>
        <dbReference type="Pfam" id="PF00725"/>
    </source>
</evidence>
<proteinExistence type="inferred from homology"/>